<keyword evidence="2" id="KW-0808">Transferase</keyword>
<evidence type="ECO:0000256" key="1">
    <source>
        <dbReference type="ARBA" id="ARBA00022676"/>
    </source>
</evidence>
<dbReference type="RefSeq" id="WP_259824471.1">
    <property type="nucleotide sequence ID" value="NZ_JALXRO010000016.1"/>
</dbReference>
<dbReference type="GO" id="GO:0009244">
    <property type="term" value="P:lipopolysaccharide core region biosynthetic process"/>
    <property type="evidence" value="ECO:0007669"/>
    <property type="project" value="TreeGrafter"/>
</dbReference>
<dbReference type="Gene3D" id="3.40.50.2000">
    <property type="entry name" value="Glycogen Phosphorylase B"/>
    <property type="match status" value="1"/>
</dbReference>
<comment type="caution">
    <text evidence="4">The sequence shown here is derived from an EMBL/GenBank/DDBJ whole genome shotgun (WGS) entry which is preliminary data.</text>
</comment>
<dbReference type="PANTHER" id="PTHR30160">
    <property type="entry name" value="TETRAACYLDISACCHARIDE 4'-KINASE-RELATED"/>
    <property type="match status" value="1"/>
</dbReference>
<feature type="region of interest" description="Disordered" evidence="3">
    <location>
        <begin position="167"/>
        <end position="211"/>
    </location>
</feature>
<dbReference type="GO" id="GO:0008713">
    <property type="term" value="F:ADP-heptose-lipopolysaccharide heptosyltransferase activity"/>
    <property type="evidence" value="ECO:0007669"/>
    <property type="project" value="TreeGrafter"/>
</dbReference>
<dbReference type="CDD" id="cd03789">
    <property type="entry name" value="GT9_LPS_heptosyltransferase"/>
    <property type="match status" value="1"/>
</dbReference>
<protein>
    <submittedName>
        <fullName evidence="4">Glycosyltransferase family 9 protein</fullName>
    </submittedName>
</protein>
<dbReference type="Proteomes" id="UP001206890">
    <property type="component" value="Unassembled WGS sequence"/>
</dbReference>
<accession>A0AAW5Q844</accession>
<organism evidence="4 5">
    <name type="scientific">Dietzia cinnamea</name>
    <dbReference type="NCBI Taxonomy" id="321318"/>
    <lineage>
        <taxon>Bacteria</taxon>
        <taxon>Bacillati</taxon>
        <taxon>Actinomycetota</taxon>
        <taxon>Actinomycetes</taxon>
        <taxon>Mycobacteriales</taxon>
        <taxon>Dietziaceae</taxon>
        <taxon>Dietzia</taxon>
    </lineage>
</organism>
<dbReference type="InterPro" id="IPR051199">
    <property type="entry name" value="LPS_LOS_Heptosyltrfase"/>
</dbReference>
<dbReference type="SUPFAM" id="SSF53756">
    <property type="entry name" value="UDP-Glycosyltransferase/glycogen phosphorylase"/>
    <property type="match status" value="1"/>
</dbReference>
<dbReference type="GO" id="GO:0005829">
    <property type="term" value="C:cytosol"/>
    <property type="evidence" value="ECO:0007669"/>
    <property type="project" value="TreeGrafter"/>
</dbReference>
<name>A0AAW5Q844_9ACTN</name>
<reference evidence="4" key="1">
    <citation type="submission" date="2022-04" db="EMBL/GenBank/DDBJ databases">
        <title>Human microbiome associated bacterial genomes.</title>
        <authorList>
            <person name="Sandstrom S."/>
            <person name="Salamzade R."/>
            <person name="Kalan L.R."/>
        </authorList>
    </citation>
    <scope>NUCLEOTIDE SEQUENCE</scope>
    <source>
        <strain evidence="4">P3-SID1762</strain>
    </source>
</reference>
<dbReference type="InterPro" id="IPR002201">
    <property type="entry name" value="Glyco_trans_9"/>
</dbReference>
<evidence type="ECO:0000256" key="3">
    <source>
        <dbReference type="SAM" id="MobiDB-lite"/>
    </source>
</evidence>
<gene>
    <name evidence="4" type="ORF">M3D93_05130</name>
</gene>
<feature type="compositionally biased region" description="Basic and acidic residues" evidence="3">
    <location>
        <begin position="170"/>
        <end position="185"/>
    </location>
</feature>
<evidence type="ECO:0000256" key="2">
    <source>
        <dbReference type="ARBA" id="ARBA00022679"/>
    </source>
</evidence>
<dbReference type="AlphaFoldDB" id="A0AAW5Q844"/>
<keyword evidence="1" id="KW-0328">Glycosyltransferase</keyword>
<proteinExistence type="predicted"/>
<evidence type="ECO:0000313" key="5">
    <source>
        <dbReference type="Proteomes" id="UP001206890"/>
    </source>
</evidence>
<sequence>MPVEPYTAEALRAAGVPTHVDVAREEPWAVRPEDIGSGDVLALRALGMGDALTGIAPLRGLRRLAPGSRLVLAAPAGVGGWLARLGVVDAVLPTPGLVPLGPIRGGQIAVDLHGNGPASRGLLTATDPGRLIGFDCPEVGHAGPPWHRDEHEVHRWCRLVSDAGGPCGPEDLRLTDPADRRDRTLDGSSDDSPGGSSGRAPGGPVVIHPGAAAPARRWPVGRWTAVARALAEDGHRVVVTGSADEAALTAEVAGSTPGATDAGGALDLDALTDLVRGAGLVLSGDTGIAHLATALATPSVVLFGPVPPRWWGPLIDPHLHHVLWHGDPDADSWGDPHGDVVDPRLDAVRTDEVLGSAFDLLSHDTGRTTS</sequence>
<evidence type="ECO:0000313" key="4">
    <source>
        <dbReference type="EMBL" id="MCT2117142.1"/>
    </source>
</evidence>
<dbReference type="EMBL" id="JALXTC010000015">
    <property type="protein sequence ID" value="MCT2117142.1"/>
    <property type="molecule type" value="Genomic_DNA"/>
</dbReference>
<dbReference type="Pfam" id="PF01075">
    <property type="entry name" value="Glyco_transf_9"/>
    <property type="match status" value="1"/>
</dbReference>
<dbReference type="PANTHER" id="PTHR30160:SF1">
    <property type="entry name" value="LIPOPOLYSACCHARIDE 1,2-N-ACETYLGLUCOSAMINETRANSFERASE-RELATED"/>
    <property type="match status" value="1"/>
</dbReference>